<evidence type="ECO:0000256" key="4">
    <source>
        <dbReference type="ARBA" id="ARBA00023136"/>
    </source>
</evidence>
<gene>
    <name evidence="7 8" type="primary">mltG</name>
    <name evidence="8" type="ORF">ACFSJ3_00765</name>
</gene>
<dbReference type="PANTHER" id="PTHR30518:SF2">
    <property type="entry name" value="ENDOLYTIC MUREIN TRANSGLYCOSYLASE"/>
    <property type="match status" value="1"/>
</dbReference>
<evidence type="ECO:0000256" key="5">
    <source>
        <dbReference type="ARBA" id="ARBA00023239"/>
    </source>
</evidence>
<feature type="site" description="Important for catalytic activity" evidence="7">
    <location>
        <position position="220"/>
    </location>
</feature>
<dbReference type="NCBIfam" id="TIGR00247">
    <property type="entry name" value="endolytic transglycosylase MltG"/>
    <property type="match status" value="1"/>
</dbReference>
<keyword evidence="7" id="KW-0997">Cell inner membrane</keyword>
<evidence type="ECO:0000256" key="1">
    <source>
        <dbReference type="ARBA" id="ARBA00022475"/>
    </source>
</evidence>
<dbReference type="HAMAP" id="MF_02065">
    <property type="entry name" value="MltG"/>
    <property type="match status" value="1"/>
</dbReference>
<keyword evidence="1 7" id="KW-1003">Cell membrane</keyword>
<protein>
    <recommendedName>
        <fullName evidence="7">Endolytic murein transglycosylase</fullName>
        <ecNumber evidence="7">4.2.2.29</ecNumber>
    </recommendedName>
    <alternativeName>
        <fullName evidence="7">Peptidoglycan lytic transglycosylase</fullName>
    </alternativeName>
    <alternativeName>
        <fullName evidence="7">Peptidoglycan polymerization terminase</fullName>
    </alternativeName>
</protein>
<dbReference type="EC" id="4.2.2.29" evidence="7"/>
<dbReference type="Pfam" id="PF02618">
    <property type="entry name" value="YceG"/>
    <property type="match status" value="1"/>
</dbReference>
<evidence type="ECO:0000256" key="7">
    <source>
        <dbReference type="HAMAP-Rule" id="MF_02065"/>
    </source>
</evidence>
<comment type="catalytic activity">
    <reaction evidence="7">
        <text>a peptidoglycan chain = a peptidoglycan chain with N-acetyl-1,6-anhydromuramyl-[peptide] at the reducing end + a peptidoglycan chain with N-acetylglucosamine at the non-reducing end.</text>
        <dbReference type="EC" id="4.2.2.29"/>
    </reaction>
</comment>
<comment type="caution">
    <text evidence="8">The sequence shown here is derived from an EMBL/GenBank/DDBJ whole genome shotgun (WGS) entry which is preliminary data.</text>
</comment>
<dbReference type="Gene3D" id="3.30.160.60">
    <property type="entry name" value="Classic Zinc Finger"/>
    <property type="match status" value="2"/>
</dbReference>
<dbReference type="InterPro" id="IPR003770">
    <property type="entry name" value="MLTG-like"/>
</dbReference>
<evidence type="ECO:0000313" key="8">
    <source>
        <dbReference type="EMBL" id="MFD2094501.1"/>
    </source>
</evidence>
<keyword evidence="9" id="KW-1185">Reference proteome</keyword>
<dbReference type="EMBL" id="JBHUHT010000004">
    <property type="protein sequence ID" value="MFD2094501.1"/>
    <property type="molecule type" value="Genomic_DNA"/>
</dbReference>
<dbReference type="PANTHER" id="PTHR30518">
    <property type="entry name" value="ENDOLYTIC MUREIN TRANSGLYCOSYLASE"/>
    <property type="match status" value="1"/>
</dbReference>
<keyword evidence="4 7" id="KW-0472">Membrane</keyword>
<accession>A0ABW4XG72</accession>
<proteinExistence type="inferred from homology"/>
<comment type="similarity">
    <text evidence="7">Belongs to the transglycosylase MltG family.</text>
</comment>
<dbReference type="Proteomes" id="UP001597380">
    <property type="component" value="Unassembled WGS sequence"/>
</dbReference>
<name>A0ABW4XG72_9GAMM</name>
<keyword evidence="2 7" id="KW-0812">Transmembrane</keyword>
<dbReference type="CDD" id="cd08010">
    <property type="entry name" value="MltG_like"/>
    <property type="match status" value="1"/>
</dbReference>
<evidence type="ECO:0000256" key="6">
    <source>
        <dbReference type="ARBA" id="ARBA00023316"/>
    </source>
</evidence>
<comment type="function">
    <text evidence="7">Functions as a peptidoglycan terminase that cleaves nascent peptidoglycan strands endolytically to terminate their elongation.</text>
</comment>
<keyword evidence="6 7" id="KW-0961">Cell wall biogenesis/degradation</keyword>
<reference evidence="9" key="1">
    <citation type="journal article" date="2019" name="Int. J. Syst. Evol. Microbiol.">
        <title>The Global Catalogue of Microorganisms (GCM) 10K type strain sequencing project: providing services to taxonomists for standard genome sequencing and annotation.</title>
        <authorList>
            <consortium name="The Broad Institute Genomics Platform"/>
            <consortium name="The Broad Institute Genome Sequencing Center for Infectious Disease"/>
            <person name="Wu L."/>
            <person name="Ma J."/>
        </authorList>
    </citation>
    <scope>NUCLEOTIDE SEQUENCE [LARGE SCALE GENOMIC DNA]</scope>
    <source>
        <strain evidence="9">CGMCC 1.10992</strain>
    </source>
</reference>
<dbReference type="RefSeq" id="WP_345338662.1">
    <property type="nucleotide sequence ID" value="NZ_BAABLI010000007.1"/>
</dbReference>
<keyword evidence="5 7" id="KW-0456">Lyase</keyword>
<organism evidence="8 9">
    <name type="scientific">Corallincola platygyrae</name>
    <dbReference type="NCBI Taxonomy" id="1193278"/>
    <lineage>
        <taxon>Bacteria</taxon>
        <taxon>Pseudomonadati</taxon>
        <taxon>Pseudomonadota</taxon>
        <taxon>Gammaproteobacteria</taxon>
        <taxon>Alteromonadales</taxon>
        <taxon>Psychromonadaceae</taxon>
        <taxon>Corallincola</taxon>
    </lineage>
</organism>
<evidence type="ECO:0000313" key="9">
    <source>
        <dbReference type="Proteomes" id="UP001597380"/>
    </source>
</evidence>
<evidence type="ECO:0000256" key="2">
    <source>
        <dbReference type="ARBA" id="ARBA00022692"/>
    </source>
</evidence>
<evidence type="ECO:0000256" key="3">
    <source>
        <dbReference type="ARBA" id="ARBA00022989"/>
    </source>
</evidence>
<sequence>MSVWKRAALVFVTLSMAGVVAVAILLARVDNFLKQPLFLEAPTMYEVTQGSHYRGMLANWSQSGWIKDSWHSRLIGRLYPDLVHIKAGTYQLQPGTSVKDALALVSTGSEFQYQLTFVEGERYRDWRNRLLEAPGLKRTLDDLSDEAVMKALGISDRSVEGWLFPDTYFYTHGSTDLELLQRAYRAMQGHLTFAWEQRSPDIELKTPYEVLIMASIIEKETGVDDERGLISSVFDNRLKKGMRLQTDPTVIYGLGDAYQGDIKRVHLRQKTDYNTYVIHGLPPTPIAMPGIESLMAAVKPESSEYYYFVASGGGRHYFSKTLREHNQAVRKYILGK</sequence>
<keyword evidence="3 7" id="KW-1133">Transmembrane helix</keyword>